<accession>A0A5J9SKQ1</accession>
<proteinExistence type="predicted"/>
<dbReference type="EMBL" id="RWGY01000709">
    <property type="protein sequence ID" value="TVT99536.1"/>
    <property type="molecule type" value="Genomic_DNA"/>
</dbReference>
<dbReference type="Gramene" id="TVT99536">
    <property type="protein sequence ID" value="TVT99536"/>
    <property type="gene ID" value="EJB05_55096"/>
</dbReference>
<keyword evidence="1" id="KW-1133">Transmembrane helix</keyword>
<name>A0A5J9SKQ1_9POAL</name>
<feature type="non-terminal residue" evidence="2">
    <location>
        <position position="1"/>
    </location>
</feature>
<sequence length="175" mass="19484">MGRDLFDHQYSSPIYGGKAQTHVLFQLQGEPPRVRVTLLQLSHHLRHRAPLVFSPQTVLRHGVLPFDPIGETSHELVHRVEFVAQNICSLRRRVELLRSRSKHPVLLDLVFFAIRFLCVIGHSPAAAGPTIRPKKSRCAAAAAATPAVAPHATTRPIFSSFLIAFTTLIFLATFL</sequence>
<evidence type="ECO:0000256" key="1">
    <source>
        <dbReference type="SAM" id="Phobius"/>
    </source>
</evidence>
<dbReference type="Proteomes" id="UP000324897">
    <property type="component" value="Unassembled WGS sequence"/>
</dbReference>
<comment type="caution">
    <text evidence="2">The sequence shown here is derived from an EMBL/GenBank/DDBJ whole genome shotgun (WGS) entry which is preliminary data.</text>
</comment>
<gene>
    <name evidence="2" type="ORF">EJB05_55096</name>
</gene>
<dbReference type="AlphaFoldDB" id="A0A5J9SKQ1"/>
<keyword evidence="1" id="KW-0812">Transmembrane</keyword>
<reference evidence="2 3" key="1">
    <citation type="journal article" date="2019" name="Sci. Rep.">
        <title>A high-quality genome of Eragrostis curvula grass provides insights into Poaceae evolution and supports new strategies to enhance forage quality.</title>
        <authorList>
            <person name="Carballo J."/>
            <person name="Santos B.A.C.M."/>
            <person name="Zappacosta D."/>
            <person name="Garbus I."/>
            <person name="Selva J.P."/>
            <person name="Gallo C.A."/>
            <person name="Diaz A."/>
            <person name="Albertini E."/>
            <person name="Caccamo M."/>
            <person name="Echenique V."/>
        </authorList>
    </citation>
    <scope>NUCLEOTIDE SEQUENCE [LARGE SCALE GENOMIC DNA]</scope>
    <source>
        <strain evidence="3">cv. Victoria</strain>
        <tissue evidence="2">Leaf</tissue>
    </source>
</reference>
<protein>
    <submittedName>
        <fullName evidence="2">Uncharacterized protein</fullName>
    </submittedName>
</protein>
<evidence type="ECO:0000313" key="3">
    <source>
        <dbReference type="Proteomes" id="UP000324897"/>
    </source>
</evidence>
<keyword evidence="1" id="KW-0472">Membrane</keyword>
<keyword evidence="3" id="KW-1185">Reference proteome</keyword>
<feature type="transmembrane region" description="Helical" evidence="1">
    <location>
        <begin position="157"/>
        <end position="174"/>
    </location>
</feature>
<organism evidence="2 3">
    <name type="scientific">Eragrostis curvula</name>
    <name type="common">weeping love grass</name>
    <dbReference type="NCBI Taxonomy" id="38414"/>
    <lineage>
        <taxon>Eukaryota</taxon>
        <taxon>Viridiplantae</taxon>
        <taxon>Streptophyta</taxon>
        <taxon>Embryophyta</taxon>
        <taxon>Tracheophyta</taxon>
        <taxon>Spermatophyta</taxon>
        <taxon>Magnoliopsida</taxon>
        <taxon>Liliopsida</taxon>
        <taxon>Poales</taxon>
        <taxon>Poaceae</taxon>
        <taxon>PACMAD clade</taxon>
        <taxon>Chloridoideae</taxon>
        <taxon>Eragrostideae</taxon>
        <taxon>Eragrostidinae</taxon>
        <taxon>Eragrostis</taxon>
    </lineage>
</organism>
<evidence type="ECO:0000313" key="2">
    <source>
        <dbReference type="EMBL" id="TVT99536.1"/>
    </source>
</evidence>